<dbReference type="RefSeq" id="WP_350934216.1">
    <property type="nucleotide sequence ID" value="NZ_JAYWLC010000001.1"/>
</dbReference>
<protein>
    <submittedName>
        <fullName evidence="1">DUF3445 domain-containing protein</fullName>
    </submittedName>
</protein>
<organism evidence="1 2">
    <name type="scientific">Thioclava kandeliae</name>
    <dbReference type="NCBI Taxonomy" id="3070818"/>
    <lineage>
        <taxon>Bacteria</taxon>
        <taxon>Pseudomonadati</taxon>
        <taxon>Pseudomonadota</taxon>
        <taxon>Alphaproteobacteria</taxon>
        <taxon>Rhodobacterales</taxon>
        <taxon>Paracoccaceae</taxon>
        <taxon>Thioclava</taxon>
    </lineage>
</organism>
<sequence length="305" mass="33767">MPDAGISRTDPAIVSETGVSVANWPAHGAKLLAGNRARGQLRGMEHVLQSRLSFAPWADPRTNRLPGIVPLDLADWIEVDDAYAGQMALREALIAEREEAVHALLPQAEEAARELYGMVLDLLPAKGYRQEGERMICPDGRAVLLDAQHPLLTLGRLTQNDFCLMQDGPSGEHLLTGAILCFPAGWQLSEKIGRPMMRIHKPVEIYTEDLGRRVQRLLDGVQPGRALMRGTASRTGQHLFDSRPEAERGRARAERPLIRVERQGLVRLPLTRAVVFSIHTQMVHPESLSAHEAQTLETSHLRLGI</sequence>
<evidence type="ECO:0000313" key="2">
    <source>
        <dbReference type="Proteomes" id="UP001438953"/>
    </source>
</evidence>
<dbReference type="EMBL" id="JAYWLC010000001">
    <property type="protein sequence ID" value="MER5170349.1"/>
    <property type="molecule type" value="Genomic_DNA"/>
</dbReference>
<name>A0ABV1SBQ9_9RHOB</name>
<proteinExistence type="predicted"/>
<accession>A0ABV1SBQ9</accession>
<gene>
    <name evidence="1" type="ORF">VSX56_01055</name>
</gene>
<dbReference type="InterPro" id="IPR021848">
    <property type="entry name" value="HODM_asu-like"/>
</dbReference>
<evidence type="ECO:0000313" key="1">
    <source>
        <dbReference type="EMBL" id="MER5170349.1"/>
    </source>
</evidence>
<dbReference type="Pfam" id="PF11927">
    <property type="entry name" value="HODM_asu-like"/>
    <property type="match status" value="1"/>
</dbReference>
<comment type="caution">
    <text evidence="1">The sequence shown here is derived from an EMBL/GenBank/DDBJ whole genome shotgun (WGS) entry which is preliminary data.</text>
</comment>
<keyword evidence="2" id="KW-1185">Reference proteome</keyword>
<reference evidence="1 2" key="1">
    <citation type="submission" date="2024-06" db="EMBL/GenBank/DDBJ databases">
        <title>Thioclava kandeliae sp. nov. from a rhizosphere soil sample of Kandelia candel in a mangrove.</title>
        <authorList>
            <person name="Mu T."/>
        </authorList>
    </citation>
    <scope>NUCLEOTIDE SEQUENCE [LARGE SCALE GENOMIC DNA]</scope>
    <source>
        <strain evidence="1 2">CPCC 100088</strain>
    </source>
</reference>
<dbReference type="Proteomes" id="UP001438953">
    <property type="component" value="Unassembled WGS sequence"/>
</dbReference>